<comment type="caution">
    <text evidence="1">The sequence shown here is derived from an EMBL/GenBank/DDBJ whole genome shotgun (WGS) entry which is preliminary data.</text>
</comment>
<dbReference type="Proteomes" id="UP000295367">
    <property type="component" value="Unassembled WGS sequence"/>
</dbReference>
<dbReference type="PANTHER" id="PTHR37805">
    <property type="entry name" value="CYTOPLASMIC PROTEIN-RELATED"/>
    <property type="match status" value="1"/>
</dbReference>
<gene>
    <name evidence="1" type="ORF">EDC63_13023</name>
</gene>
<accession>A0A4R3XRF3</accession>
<dbReference type="PANTHER" id="PTHR37805:SF1">
    <property type="entry name" value="CYTOPLASMIC PROTEIN"/>
    <property type="match status" value="1"/>
</dbReference>
<protein>
    <submittedName>
        <fullName evidence="1">Uncharacterized protein YehS (DUF1456 family)</fullName>
    </submittedName>
</protein>
<reference evidence="1 2" key="1">
    <citation type="submission" date="2019-03" db="EMBL/GenBank/DDBJ databases">
        <title>Genomic Encyclopedia of Type Strains, Phase IV (KMG-IV): sequencing the most valuable type-strain genomes for metagenomic binning, comparative biology and taxonomic classification.</title>
        <authorList>
            <person name="Goeker M."/>
        </authorList>
    </citation>
    <scope>NUCLEOTIDE SEQUENCE [LARGE SCALE GENOMIC DNA]</scope>
    <source>
        <strain evidence="1 2">DSM 100309</strain>
    </source>
</reference>
<name>A0A4R3XRF3_9PROT</name>
<organism evidence="1 2">
    <name type="scientific">Sulfurirhabdus autotrophica</name>
    <dbReference type="NCBI Taxonomy" id="1706046"/>
    <lineage>
        <taxon>Bacteria</taxon>
        <taxon>Pseudomonadati</taxon>
        <taxon>Pseudomonadota</taxon>
        <taxon>Betaproteobacteria</taxon>
        <taxon>Nitrosomonadales</taxon>
        <taxon>Sulfuricellaceae</taxon>
        <taxon>Sulfurirhabdus</taxon>
    </lineage>
</organism>
<dbReference type="AlphaFoldDB" id="A0A4R3XRF3"/>
<evidence type="ECO:0000313" key="1">
    <source>
        <dbReference type="EMBL" id="TCV80110.1"/>
    </source>
</evidence>
<keyword evidence="2" id="KW-1185">Reference proteome</keyword>
<sequence length="156" mass="18022">MTNNNDVIRSVRYALDLSEPTIVDVFKLADYEIDRIAVSNLLKKEDEPGFVECSDEILAFFLDGLVTYKRGKREGAAEVVQPEPTRLTNNMILKKLRVAFELKEEDLHEILKLADFELSKPEMSALFRKKGHKNYRICGDQLLRYFLKGLTIRLRG</sequence>
<evidence type="ECO:0000313" key="2">
    <source>
        <dbReference type="Proteomes" id="UP000295367"/>
    </source>
</evidence>
<dbReference type="RefSeq" id="WP_124946504.1">
    <property type="nucleotide sequence ID" value="NZ_BHVT01000036.1"/>
</dbReference>
<dbReference type="Pfam" id="PF07308">
    <property type="entry name" value="DUF1456"/>
    <property type="match status" value="2"/>
</dbReference>
<proteinExistence type="predicted"/>
<dbReference type="OrthoDB" id="9788465at2"/>
<dbReference type="EMBL" id="SMCO01000030">
    <property type="protein sequence ID" value="TCV80110.1"/>
    <property type="molecule type" value="Genomic_DNA"/>
</dbReference>
<dbReference type="InterPro" id="IPR009921">
    <property type="entry name" value="YehS-like"/>
</dbReference>